<accession>A0A5C2S4X9</accession>
<reference evidence="5" key="1">
    <citation type="journal article" date="2018" name="Genome Biol. Evol.">
        <title>Genomics and development of Lentinus tigrinus, a white-rot wood-decaying mushroom with dimorphic fruiting bodies.</title>
        <authorList>
            <person name="Wu B."/>
            <person name="Xu Z."/>
            <person name="Knudson A."/>
            <person name="Carlson A."/>
            <person name="Chen N."/>
            <person name="Kovaka S."/>
            <person name="LaButti K."/>
            <person name="Lipzen A."/>
            <person name="Pennachio C."/>
            <person name="Riley R."/>
            <person name="Schakwitz W."/>
            <person name="Umezawa K."/>
            <person name="Ohm R.A."/>
            <person name="Grigoriev I.V."/>
            <person name="Nagy L.G."/>
            <person name="Gibbons J."/>
            <person name="Hibbett D."/>
        </authorList>
    </citation>
    <scope>NUCLEOTIDE SEQUENCE [LARGE SCALE GENOMIC DNA]</scope>
    <source>
        <strain evidence="5">ALCF2SS1-6</strain>
    </source>
</reference>
<dbReference type="GO" id="GO:0016787">
    <property type="term" value="F:hydrolase activity"/>
    <property type="evidence" value="ECO:0007669"/>
    <property type="project" value="UniProtKB-KW"/>
</dbReference>
<evidence type="ECO:0000256" key="2">
    <source>
        <dbReference type="ARBA" id="ARBA00022801"/>
    </source>
</evidence>
<protein>
    <recommendedName>
        <fullName evidence="3">Carboxylic ester hydrolase</fullName>
        <ecNumber evidence="3">3.1.1.-</ecNumber>
    </recommendedName>
</protein>
<dbReference type="AlphaFoldDB" id="A0A5C2S4X9"/>
<dbReference type="EC" id="3.1.1.-" evidence="3"/>
<evidence type="ECO:0000313" key="6">
    <source>
        <dbReference type="Proteomes" id="UP000313359"/>
    </source>
</evidence>
<feature type="chain" id="PRO_5023000179" description="Carboxylic ester hydrolase" evidence="3">
    <location>
        <begin position="25"/>
        <end position="557"/>
    </location>
</feature>
<feature type="signal peptide" evidence="3">
    <location>
        <begin position="1"/>
        <end position="24"/>
    </location>
</feature>
<dbReference type="EMBL" id="ML122273">
    <property type="protein sequence ID" value="RPD58753.1"/>
    <property type="molecule type" value="Genomic_DNA"/>
</dbReference>
<dbReference type="PANTHER" id="PTHR11559">
    <property type="entry name" value="CARBOXYLESTERASE"/>
    <property type="match status" value="1"/>
</dbReference>
<gene>
    <name evidence="5" type="ORF">L227DRAFT_175903</name>
</gene>
<dbReference type="PROSITE" id="PS00122">
    <property type="entry name" value="CARBOXYLESTERASE_B_1"/>
    <property type="match status" value="1"/>
</dbReference>
<dbReference type="InterPro" id="IPR019826">
    <property type="entry name" value="Carboxylesterase_B_AS"/>
</dbReference>
<dbReference type="Proteomes" id="UP000313359">
    <property type="component" value="Unassembled WGS sequence"/>
</dbReference>
<dbReference type="Pfam" id="PF00135">
    <property type="entry name" value="COesterase"/>
    <property type="match status" value="1"/>
</dbReference>
<keyword evidence="2 3" id="KW-0378">Hydrolase</keyword>
<evidence type="ECO:0000259" key="4">
    <source>
        <dbReference type="Pfam" id="PF00135"/>
    </source>
</evidence>
<dbReference type="SUPFAM" id="SSF53474">
    <property type="entry name" value="alpha/beta-Hydrolases"/>
    <property type="match status" value="1"/>
</dbReference>
<feature type="domain" description="Carboxylesterase type B" evidence="4">
    <location>
        <begin position="33"/>
        <end position="532"/>
    </location>
</feature>
<comment type="similarity">
    <text evidence="1 3">Belongs to the type-B carboxylesterase/lipase family.</text>
</comment>
<dbReference type="InterPro" id="IPR029058">
    <property type="entry name" value="AB_hydrolase_fold"/>
</dbReference>
<evidence type="ECO:0000313" key="5">
    <source>
        <dbReference type="EMBL" id="RPD58753.1"/>
    </source>
</evidence>
<dbReference type="Gene3D" id="3.40.50.1820">
    <property type="entry name" value="alpha/beta hydrolase"/>
    <property type="match status" value="1"/>
</dbReference>
<proteinExistence type="inferred from homology"/>
<evidence type="ECO:0000256" key="1">
    <source>
        <dbReference type="ARBA" id="ARBA00005964"/>
    </source>
</evidence>
<keyword evidence="3" id="KW-0732">Signal</keyword>
<organism evidence="5 6">
    <name type="scientific">Lentinus tigrinus ALCF2SS1-6</name>
    <dbReference type="NCBI Taxonomy" id="1328759"/>
    <lineage>
        <taxon>Eukaryota</taxon>
        <taxon>Fungi</taxon>
        <taxon>Dikarya</taxon>
        <taxon>Basidiomycota</taxon>
        <taxon>Agaricomycotina</taxon>
        <taxon>Agaricomycetes</taxon>
        <taxon>Polyporales</taxon>
        <taxon>Polyporaceae</taxon>
        <taxon>Lentinus</taxon>
    </lineage>
</organism>
<name>A0A5C2S4X9_9APHY</name>
<keyword evidence="6" id="KW-1185">Reference proteome</keyword>
<sequence>MFLTPTLLSTLPLLHLWLASGVRACPTGTESTTSVELDKATVVGTATGPVESFLGIPYAHPPVGDLRLRLPKLLESYKGTINATSFGNQCLQQALELPPDIPQAALQGAVPVLKLFSANPNVTQSEDCLHINVIRPANTSADAKLPVLFWIYGGGFADGSNAMTGYNGSAIVERSIEIGKPIIFVALNYRLHVFGFLGGKEVQEAGIANLGLQDQRAALRWTQKFIPSFGGDPKKVTIWGESAGSMSVFFHLFLNGGNTEGLFRAGIMSSGSSTPTGHISELQGTYDTLVAEVGCANSTNTLACLRTVPAESLLAAANHTPAITDFTGLSTPYFPRADGYFVTSPPQQLATHGRIADVPVIIGDVKDEGPVFSLGILNLTTDAEFAGYLSQTWFPGASPSDFNKLLELYPADPAAGSPFDTGSANAFTPGYKRVAAIQGDWYFNAPRRQLLDRFSAHQKWFNFLSARGNFVGIGDSHGSDLFTAFGPGDMTDYFVRFVTNLDPNGSNESQPVWPTYNTTARLTLQFNDGSTPINVTVDDERLAGTDELSALSLRFPN</sequence>
<dbReference type="OrthoDB" id="408631at2759"/>
<evidence type="ECO:0000256" key="3">
    <source>
        <dbReference type="RuleBase" id="RU361235"/>
    </source>
</evidence>
<dbReference type="InterPro" id="IPR002018">
    <property type="entry name" value="CarbesteraseB"/>
</dbReference>
<dbReference type="InterPro" id="IPR050309">
    <property type="entry name" value="Type-B_Carboxylest/Lipase"/>
</dbReference>
<dbReference type="STRING" id="1328759.A0A5C2S4X9"/>